<evidence type="ECO:0008006" key="4">
    <source>
        <dbReference type="Google" id="ProtNLM"/>
    </source>
</evidence>
<evidence type="ECO:0000313" key="3">
    <source>
        <dbReference type="Proteomes" id="UP001589753"/>
    </source>
</evidence>
<evidence type="ECO:0000256" key="1">
    <source>
        <dbReference type="SAM" id="SignalP"/>
    </source>
</evidence>
<comment type="caution">
    <text evidence="2">The sequence shown here is derived from an EMBL/GenBank/DDBJ whole genome shotgun (WGS) entry which is preliminary data.</text>
</comment>
<keyword evidence="1" id="KW-0732">Signal</keyword>
<dbReference type="RefSeq" id="WP_380957967.1">
    <property type="nucleotide sequence ID" value="NZ_JBHMDI010000364.1"/>
</dbReference>
<feature type="signal peptide" evidence="1">
    <location>
        <begin position="1"/>
        <end position="18"/>
    </location>
</feature>
<sequence length="81" mass="8830">MKWILAIAVLSLASPAAAQVNRCVIDGQLSWQSAPCPPGAQYQPGVDQASADSAYQLAYRLAQDIDRTYLSFQRCQREEAG</sequence>
<gene>
    <name evidence="2" type="ORF">ACFFUA_38065</name>
</gene>
<dbReference type="EMBL" id="JBHMDI010000364">
    <property type="protein sequence ID" value="MFB9353135.1"/>
    <property type="molecule type" value="Genomic_DNA"/>
</dbReference>
<reference evidence="2 3" key="1">
    <citation type="submission" date="2024-09" db="EMBL/GenBank/DDBJ databases">
        <authorList>
            <person name="Sun Q."/>
            <person name="Mori K."/>
        </authorList>
    </citation>
    <scope>NUCLEOTIDE SEQUENCE [LARGE SCALE GENOMIC DNA]</scope>
    <source>
        <strain evidence="2 3">JCM 9767</strain>
    </source>
</reference>
<keyword evidence="3" id="KW-1185">Reference proteome</keyword>
<organism evidence="2 3">
    <name type="scientific">Streptomyces heliomycini</name>
    <dbReference type="NCBI Taxonomy" id="284032"/>
    <lineage>
        <taxon>Bacteria</taxon>
        <taxon>Bacillati</taxon>
        <taxon>Actinomycetota</taxon>
        <taxon>Actinomycetes</taxon>
        <taxon>Kitasatosporales</taxon>
        <taxon>Streptomycetaceae</taxon>
        <taxon>Streptomyces</taxon>
    </lineage>
</organism>
<dbReference type="Proteomes" id="UP001589753">
    <property type="component" value="Unassembled WGS sequence"/>
</dbReference>
<accession>A0ABV5LMK0</accession>
<proteinExistence type="predicted"/>
<evidence type="ECO:0000313" key="2">
    <source>
        <dbReference type="EMBL" id="MFB9353135.1"/>
    </source>
</evidence>
<name>A0ABV5LMK0_9ACTN</name>
<feature type="non-terminal residue" evidence="2">
    <location>
        <position position="81"/>
    </location>
</feature>
<feature type="chain" id="PRO_5045494425" description="DUF4124 domain-containing protein" evidence="1">
    <location>
        <begin position="19"/>
        <end position="81"/>
    </location>
</feature>
<protein>
    <recommendedName>
        <fullName evidence="4">DUF4124 domain-containing protein</fullName>
    </recommendedName>
</protein>